<protein>
    <submittedName>
        <fullName evidence="4">SiRNA-mediated silencing protein NRDE-2,Tetratricopeptide-like helical domain</fullName>
    </submittedName>
</protein>
<dbReference type="PANTHER" id="PTHR13471">
    <property type="entry name" value="TETRATRICOPEPTIDE-LIKE HELICAL"/>
    <property type="match status" value="1"/>
</dbReference>
<sequence>MSLFPAYLNATTSDVKTDDEQTVDNEQPQWLKNSSFEPGASKLVSNNIEESEFHDTKVLNSYKLYKKLHGKKKKKKDKKHIKQIKQPKIHNIEGILKDCDFISIDRKKENGNLKVDKLYRPAVPTFRVSNKYFALDNDDGWVNISSKQKPIKRYYAYKEKDYGDGNIEVYIEKDCLIQNKMLLNIPKQRDEEIEHIKLNSIKCENNLTLLTSEYNKQLSEHPFDINLWIKFVNYQQTLYSLNSRHGYAFTLNKKGILEKQIAILDKALSFNNDNDKLLDMKWIIAEDYFTTEEFNKEILNELEKYSNKAVLWSHYINASQNSLSDCTTSSVLKKYSDAMFALNKKKRGLSLVDQLSIQKDIIELFIKCGLFLRQAGHYEQLLTLINMYFSISIKHFDGDLIEKLYTDSPDDIILDNELKTMPLNKAWYQVELMRTRDRWLPLPKHMADNAEDPQRIVLPEEMAELVQPLTIHKSVIANLVTASFILLKMPILPFRHFVVKQLGIHKCHYYLDSLEIILSSLFMAHNFEDSNIGDKKASNSLLVMLKTAMPPNYYGKSASSQTYCSFLTSLLRHITDCLYAMDLIDEANMFLVWWLRFERYCMVVNLCTDNSRLVSEVKLLLGKPQYRNNIPLFIEFALLKNQVGKKSDALKIFQKLIDGQSTLLDNNPIHLNVAYRAPYTAIYKNMVEILIQADCKKEALKNLIALATGVLPECASLNLTEEALLIFSNVTESILVDEEQFAYCTIQYNYLPQFLIEWVSCHAWFLYLTQNVKTSVSMLKDVIEKIQNIIKINKYQENHAAEEILTEVMIIIINYHCNQSKNYHKELKICLRSAISKYSHNMQFLFSMVWNEIKFGGFGTPLWQIENVYVDNTLAENMETVRIMLILIGRERLRIASDVAVMSLTDNGDSMSIYGGGNILDLFKNMCNLFEYFIKNLSGIKEMKKCPMFWRLYLQYISESSPSNYKKCYYEAVENCPWHKLLYMEAAFYLPEELTNICDILVEKQLRIHITQEELLILRED</sequence>
<gene>
    <name evidence="4" type="ORF">CINCED_3A018296</name>
</gene>
<comment type="subcellular location">
    <subcellularLocation>
        <location evidence="1">Nucleus</location>
    </subcellularLocation>
</comment>
<keyword evidence="5" id="KW-1185">Reference proteome</keyword>
<evidence type="ECO:0000313" key="4">
    <source>
        <dbReference type="EMBL" id="VVC44062.1"/>
    </source>
</evidence>
<dbReference type="Proteomes" id="UP000325440">
    <property type="component" value="Unassembled WGS sequence"/>
</dbReference>
<dbReference type="OrthoDB" id="297219at2759"/>
<dbReference type="AlphaFoldDB" id="A0A5E4NLH4"/>
<evidence type="ECO:0000256" key="2">
    <source>
        <dbReference type="ARBA" id="ARBA00009265"/>
    </source>
</evidence>
<reference evidence="4 5" key="1">
    <citation type="submission" date="2019-08" db="EMBL/GenBank/DDBJ databases">
        <authorList>
            <person name="Alioto T."/>
            <person name="Alioto T."/>
            <person name="Gomez Garrido J."/>
        </authorList>
    </citation>
    <scope>NUCLEOTIDE SEQUENCE [LARGE SCALE GENOMIC DNA]</scope>
</reference>
<dbReference type="Pfam" id="PF08424">
    <property type="entry name" value="NRDE-2"/>
    <property type="match status" value="1"/>
</dbReference>
<comment type="similarity">
    <text evidence="2">Belongs to the NRDE2 family.</text>
</comment>
<accession>A0A5E4NLH4</accession>
<dbReference type="GO" id="GO:0031048">
    <property type="term" value="P:regulatory ncRNA-mediated heterochromatin formation"/>
    <property type="evidence" value="ECO:0007669"/>
    <property type="project" value="TreeGrafter"/>
</dbReference>
<keyword evidence="3" id="KW-0539">Nucleus</keyword>
<dbReference type="EMBL" id="CABPRJ010002375">
    <property type="protein sequence ID" value="VVC44062.1"/>
    <property type="molecule type" value="Genomic_DNA"/>
</dbReference>
<dbReference type="PANTHER" id="PTHR13471:SF0">
    <property type="entry name" value="NUCLEAR EXOSOME REGULATOR NRDE2"/>
    <property type="match status" value="1"/>
</dbReference>
<name>A0A5E4NLH4_9HEMI</name>
<evidence type="ECO:0000256" key="1">
    <source>
        <dbReference type="ARBA" id="ARBA00004123"/>
    </source>
</evidence>
<evidence type="ECO:0000256" key="3">
    <source>
        <dbReference type="ARBA" id="ARBA00023242"/>
    </source>
</evidence>
<organism evidence="4 5">
    <name type="scientific">Cinara cedri</name>
    <dbReference type="NCBI Taxonomy" id="506608"/>
    <lineage>
        <taxon>Eukaryota</taxon>
        <taxon>Metazoa</taxon>
        <taxon>Ecdysozoa</taxon>
        <taxon>Arthropoda</taxon>
        <taxon>Hexapoda</taxon>
        <taxon>Insecta</taxon>
        <taxon>Pterygota</taxon>
        <taxon>Neoptera</taxon>
        <taxon>Paraneoptera</taxon>
        <taxon>Hemiptera</taxon>
        <taxon>Sternorrhyncha</taxon>
        <taxon>Aphidomorpha</taxon>
        <taxon>Aphidoidea</taxon>
        <taxon>Aphididae</taxon>
        <taxon>Lachninae</taxon>
        <taxon>Cinara</taxon>
    </lineage>
</organism>
<proteinExistence type="inferred from homology"/>
<evidence type="ECO:0000313" key="5">
    <source>
        <dbReference type="Proteomes" id="UP000325440"/>
    </source>
</evidence>
<dbReference type="InterPro" id="IPR013633">
    <property type="entry name" value="NRDE-2"/>
</dbReference>
<dbReference type="GO" id="GO:0071013">
    <property type="term" value="C:catalytic step 2 spliceosome"/>
    <property type="evidence" value="ECO:0007669"/>
    <property type="project" value="TreeGrafter"/>
</dbReference>
<dbReference type="GO" id="GO:1902369">
    <property type="term" value="P:negative regulation of RNA catabolic process"/>
    <property type="evidence" value="ECO:0007669"/>
    <property type="project" value="TreeGrafter"/>
</dbReference>